<dbReference type="InterPro" id="IPR000873">
    <property type="entry name" value="AMP-dep_synth/lig_dom"/>
</dbReference>
<evidence type="ECO:0000259" key="2">
    <source>
        <dbReference type="Pfam" id="PF00501"/>
    </source>
</evidence>
<evidence type="ECO:0000313" key="4">
    <source>
        <dbReference type="Proteomes" id="UP001209540"/>
    </source>
</evidence>
<dbReference type="Gene3D" id="3.40.50.12780">
    <property type="entry name" value="N-terminal domain of ligase-like"/>
    <property type="match status" value="1"/>
</dbReference>
<sequence>MDDLELPKYTDYISILHAFEVAVENYKDKPLVHYQAAPKSMEFKTLTYREVDIITTYLANKWGPILLPAISSDEAQCVATLGHESSVQSMLMFFTILKLGLPYFTIPSNCDKTITTHLLKLGKPGYIIASNTYFKTKLHLSTTMTINDVTIPVEPWEEYDMDYLIKVATTAAKKQQYTKLNGVPVNQESPAFIVATGGTTSDFPNIIVRSNQSMLYCLNEILLKSKDLVKVNENNNNKDKTPLRHPVMKSTDIGLMAIPLDRFSTIGDGFLWSMLVGSAVLVFHHDPPPTMHEILAVIKNYKVTWMRCTVTQLNRLGDYYTQELGGEEENAEIIPATALEAFKGCLYGGAPVRLSTEKTLKAQGFKLTPVYAGSAMPYLSFELFDQDMYQLVIRNNYPGLPKGIGNRPNGDFVNGDLFVTNDKHKSHNIWTFVGRVFHVFTMESGKKVCPTRMELEVCYEDIIQNCALIGENRKCTAIIVELSVEKAVNYSPNAMITKVYEAVHRANKYVPKHYTVIVPDMVYILPLNKRLSLTVKDTVFHPKVIAEFAQEIEQMYNNNDINASVHFNNNAAAIEDLSVKDNNEY</sequence>
<reference evidence="3" key="1">
    <citation type="journal article" date="2022" name="IScience">
        <title>Evolution of zygomycete secretomes and the origins of terrestrial fungal ecologies.</title>
        <authorList>
            <person name="Chang Y."/>
            <person name="Wang Y."/>
            <person name="Mondo S."/>
            <person name="Ahrendt S."/>
            <person name="Andreopoulos W."/>
            <person name="Barry K."/>
            <person name="Beard J."/>
            <person name="Benny G.L."/>
            <person name="Blankenship S."/>
            <person name="Bonito G."/>
            <person name="Cuomo C."/>
            <person name="Desiro A."/>
            <person name="Gervers K.A."/>
            <person name="Hundley H."/>
            <person name="Kuo A."/>
            <person name="LaButti K."/>
            <person name="Lang B.F."/>
            <person name="Lipzen A."/>
            <person name="O'Donnell K."/>
            <person name="Pangilinan J."/>
            <person name="Reynolds N."/>
            <person name="Sandor L."/>
            <person name="Smith M.E."/>
            <person name="Tsang A."/>
            <person name="Grigoriev I.V."/>
            <person name="Stajich J.E."/>
            <person name="Spatafora J.W."/>
        </authorList>
    </citation>
    <scope>NUCLEOTIDE SEQUENCE</scope>
    <source>
        <strain evidence="3">RSA 2281</strain>
    </source>
</reference>
<dbReference type="GO" id="GO:0006631">
    <property type="term" value="P:fatty acid metabolic process"/>
    <property type="evidence" value="ECO:0007669"/>
    <property type="project" value="TreeGrafter"/>
</dbReference>
<dbReference type="EMBL" id="JAIXMP010000005">
    <property type="protein sequence ID" value="KAI9272872.1"/>
    <property type="molecule type" value="Genomic_DNA"/>
</dbReference>
<accession>A0AAD5K7M9</accession>
<reference evidence="3" key="2">
    <citation type="submission" date="2023-02" db="EMBL/GenBank/DDBJ databases">
        <authorList>
            <consortium name="DOE Joint Genome Institute"/>
            <person name="Mondo S.J."/>
            <person name="Chang Y."/>
            <person name="Wang Y."/>
            <person name="Ahrendt S."/>
            <person name="Andreopoulos W."/>
            <person name="Barry K."/>
            <person name="Beard J."/>
            <person name="Benny G.L."/>
            <person name="Blankenship S."/>
            <person name="Bonito G."/>
            <person name="Cuomo C."/>
            <person name="Desiro A."/>
            <person name="Gervers K.A."/>
            <person name="Hundley H."/>
            <person name="Kuo A."/>
            <person name="LaButti K."/>
            <person name="Lang B.F."/>
            <person name="Lipzen A."/>
            <person name="O'Donnell K."/>
            <person name="Pangilinan J."/>
            <person name="Reynolds N."/>
            <person name="Sandor L."/>
            <person name="Smith M.W."/>
            <person name="Tsang A."/>
            <person name="Grigoriev I.V."/>
            <person name="Stajich J.E."/>
            <person name="Spatafora J.W."/>
        </authorList>
    </citation>
    <scope>NUCLEOTIDE SEQUENCE</scope>
    <source>
        <strain evidence="3">RSA 2281</strain>
    </source>
</reference>
<keyword evidence="4" id="KW-1185">Reference proteome</keyword>
<dbReference type="Proteomes" id="UP001209540">
    <property type="component" value="Unassembled WGS sequence"/>
</dbReference>
<feature type="domain" description="AMP-dependent synthetase/ligase" evidence="2">
    <location>
        <begin position="19"/>
        <end position="371"/>
    </location>
</feature>
<dbReference type="InterPro" id="IPR042099">
    <property type="entry name" value="ANL_N_sf"/>
</dbReference>
<name>A0AAD5K7M9_9FUNG</name>
<dbReference type="PANTHER" id="PTHR43201">
    <property type="entry name" value="ACYL-COA SYNTHETASE"/>
    <property type="match status" value="1"/>
</dbReference>
<comment type="caution">
    <text evidence="3">The sequence shown here is derived from an EMBL/GenBank/DDBJ whole genome shotgun (WGS) entry which is preliminary data.</text>
</comment>
<dbReference type="AlphaFoldDB" id="A0AAD5K7M9"/>
<proteinExistence type="inferred from homology"/>
<dbReference type="GO" id="GO:0031956">
    <property type="term" value="F:medium-chain fatty acid-CoA ligase activity"/>
    <property type="evidence" value="ECO:0007669"/>
    <property type="project" value="TreeGrafter"/>
</dbReference>
<dbReference type="Pfam" id="PF00501">
    <property type="entry name" value="AMP-binding"/>
    <property type="match status" value="1"/>
</dbReference>
<comment type="similarity">
    <text evidence="1">Belongs to the ATP-dependent AMP-binding enzyme family.</text>
</comment>
<evidence type="ECO:0000256" key="1">
    <source>
        <dbReference type="ARBA" id="ARBA00006432"/>
    </source>
</evidence>
<evidence type="ECO:0000313" key="3">
    <source>
        <dbReference type="EMBL" id="KAI9272872.1"/>
    </source>
</evidence>
<dbReference type="SUPFAM" id="SSF56801">
    <property type="entry name" value="Acetyl-CoA synthetase-like"/>
    <property type="match status" value="1"/>
</dbReference>
<gene>
    <name evidence="3" type="ORF">BDA99DRAFT_556470</name>
</gene>
<dbReference type="Pfam" id="PF23562">
    <property type="entry name" value="AMP-binding_C_3"/>
    <property type="match status" value="1"/>
</dbReference>
<protein>
    <recommendedName>
        <fullName evidence="2">AMP-dependent synthetase/ligase domain-containing protein</fullName>
    </recommendedName>
</protein>
<dbReference type="PANTHER" id="PTHR43201:SF8">
    <property type="entry name" value="ACYL-COA SYNTHETASE FAMILY MEMBER 3"/>
    <property type="match status" value="1"/>
</dbReference>
<organism evidence="3 4">
    <name type="scientific">Phascolomyces articulosus</name>
    <dbReference type="NCBI Taxonomy" id="60185"/>
    <lineage>
        <taxon>Eukaryota</taxon>
        <taxon>Fungi</taxon>
        <taxon>Fungi incertae sedis</taxon>
        <taxon>Mucoromycota</taxon>
        <taxon>Mucoromycotina</taxon>
        <taxon>Mucoromycetes</taxon>
        <taxon>Mucorales</taxon>
        <taxon>Lichtheimiaceae</taxon>
        <taxon>Phascolomyces</taxon>
    </lineage>
</organism>